<reference evidence="1" key="1">
    <citation type="journal article" date="2015" name="Front. Microbiol.">
        <title>Combining genomic sequencing methods to explore viral diversity and reveal potential virus-host interactions.</title>
        <authorList>
            <person name="Chow C.E."/>
            <person name="Winget D.M."/>
            <person name="White R.A.III."/>
            <person name="Hallam S.J."/>
            <person name="Suttle C.A."/>
        </authorList>
    </citation>
    <scope>NUCLEOTIDE SEQUENCE</scope>
    <source>
        <strain evidence="1">Anoxic2_5</strain>
    </source>
</reference>
<evidence type="ECO:0000313" key="1">
    <source>
        <dbReference type="EMBL" id="AKH47079.1"/>
    </source>
</evidence>
<accession>A0A0F7L3D2</accession>
<organism evidence="1">
    <name type="scientific">uncultured marine virus</name>
    <dbReference type="NCBI Taxonomy" id="186617"/>
    <lineage>
        <taxon>Viruses</taxon>
        <taxon>environmental samples</taxon>
    </lineage>
</organism>
<proteinExistence type="predicted"/>
<dbReference type="EMBL" id="KR029589">
    <property type="protein sequence ID" value="AKH47079.1"/>
    <property type="molecule type" value="Genomic_DNA"/>
</dbReference>
<name>A0A0F7L3D2_9VIRU</name>
<reference evidence="1" key="2">
    <citation type="submission" date="2015-03" db="EMBL/GenBank/DDBJ databases">
        <authorList>
            <person name="Chow C.-E.T."/>
            <person name="Winget D.M."/>
            <person name="White R.A.III."/>
            <person name="Hallam S.J."/>
            <person name="Suttle C.A."/>
        </authorList>
    </citation>
    <scope>NUCLEOTIDE SEQUENCE</scope>
    <source>
        <strain evidence="1">Anoxic2_5</strain>
    </source>
</reference>
<sequence>MGVRAFIAAAQRFHTSHVGKFWPPSQFETQPVRPPDALGNAAAKSRRVIPALIRSCAKNAAAGLRSSPLAALAISEPAQESGAHSSRW</sequence>
<protein>
    <submittedName>
        <fullName evidence="1">Uncharacterized protein</fullName>
    </submittedName>
</protein>